<dbReference type="Proteomes" id="UP000002432">
    <property type="component" value="Chromosome"/>
</dbReference>
<dbReference type="RefSeq" id="WP_011521901.1">
    <property type="nucleotide sequence ID" value="NC_008009.1"/>
</dbReference>
<evidence type="ECO:0000313" key="2">
    <source>
        <dbReference type="Proteomes" id="UP000002432"/>
    </source>
</evidence>
<protein>
    <submittedName>
        <fullName evidence="1">Uncharacterized protein</fullName>
    </submittedName>
</protein>
<dbReference type="HOGENOM" id="CLU_2569369_0_0_0"/>
<proteinExistence type="predicted"/>
<name>Q1ISQ1_KORVE</name>
<keyword evidence="2" id="KW-1185">Reference proteome</keyword>
<organism evidence="1 2">
    <name type="scientific">Koribacter versatilis (strain Ellin345)</name>
    <dbReference type="NCBI Taxonomy" id="204669"/>
    <lineage>
        <taxon>Bacteria</taxon>
        <taxon>Pseudomonadati</taxon>
        <taxon>Acidobacteriota</taxon>
        <taxon>Terriglobia</taxon>
        <taxon>Terriglobales</taxon>
        <taxon>Candidatus Korobacteraceae</taxon>
        <taxon>Candidatus Korobacter</taxon>
    </lineage>
</organism>
<dbReference type="AlphaFoldDB" id="Q1ISQ1"/>
<dbReference type="EMBL" id="CP000360">
    <property type="protein sequence ID" value="ABF40099.1"/>
    <property type="molecule type" value="Genomic_DNA"/>
</dbReference>
<sequence>MQKIFQHKGCSIDARSHELADGSGWIAEFYVFDRNDMDTQFSLPSTFPNEESGLRAAIEVGKKKVEDGFEPIDITLAGQSL</sequence>
<dbReference type="EnsemblBacteria" id="ABF40099">
    <property type="protein sequence ID" value="ABF40099"/>
    <property type="gene ID" value="Acid345_1096"/>
</dbReference>
<gene>
    <name evidence="1" type="ordered locus">Acid345_1096</name>
</gene>
<dbReference type="OrthoDB" id="9983557at2"/>
<evidence type="ECO:0000313" key="1">
    <source>
        <dbReference type="EMBL" id="ABF40099.1"/>
    </source>
</evidence>
<dbReference type="KEGG" id="aba:Acid345_1096"/>
<reference evidence="1 2" key="1">
    <citation type="journal article" date="2009" name="Appl. Environ. Microbiol.">
        <title>Three genomes from the phylum Acidobacteria provide insight into the lifestyles of these microorganisms in soils.</title>
        <authorList>
            <person name="Ward N.L."/>
            <person name="Challacombe J.F."/>
            <person name="Janssen P.H."/>
            <person name="Henrissat B."/>
            <person name="Coutinho P.M."/>
            <person name="Wu M."/>
            <person name="Xie G."/>
            <person name="Haft D.H."/>
            <person name="Sait M."/>
            <person name="Badger J."/>
            <person name="Barabote R.D."/>
            <person name="Bradley B."/>
            <person name="Brettin T.S."/>
            <person name="Brinkac L.M."/>
            <person name="Bruce D."/>
            <person name="Creasy T."/>
            <person name="Daugherty S.C."/>
            <person name="Davidsen T.M."/>
            <person name="DeBoy R.T."/>
            <person name="Detter J.C."/>
            <person name="Dodson R.J."/>
            <person name="Durkin A.S."/>
            <person name="Ganapathy A."/>
            <person name="Gwinn-Giglio M."/>
            <person name="Han C.S."/>
            <person name="Khouri H."/>
            <person name="Kiss H."/>
            <person name="Kothari S.P."/>
            <person name="Madupu R."/>
            <person name="Nelson K.E."/>
            <person name="Nelson W.C."/>
            <person name="Paulsen I."/>
            <person name="Penn K."/>
            <person name="Ren Q."/>
            <person name="Rosovitz M.J."/>
            <person name="Selengut J.D."/>
            <person name="Shrivastava S."/>
            <person name="Sullivan S.A."/>
            <person name="Tapia R."/>
            <person name="Thompson L.S."/>
            <person name="Watkins K.L."/>
            <person name="Yang Q."/>
            <person name="Yu C."/>
            <person name="Zafar N."/>
            <person name="Zhou L."/>
            <person name="Kuske C.R."/>
        </authorList>
    </citation>
    <scope>NUCLEOTIDE SEQUENCE [LARGE SCALE GENOMIC DNA]</scope>
    <source>
        <strain evidence="1 2">Ellin345</strain>
    </source>
</reference>
<accession>Q1ISQ1</accession>